<dbReference type="Pfam" id="PF12833">
    <property type="entry name" value="HTH_18"/>
    <property type="match status" value="1"/>
</dbReference>
<dbReference type="AlphaFoldDB" id="B1Z491"/>
<dbReference type="InterPro" id="IPR009057">
    <property type="entry name" value="Homeodomain-like_sf"/>
</dbReference>
<dbReference type="Proteomes" id="UP000001680">
    <property type="component" value="Chromosome 3"/>
</dbReference>
<dbReference type="SUPFAM" id="SSF46689">
    <property type="entry name" value="Homeodomain-like"/>
    <property type="match status" value="2"/>
</dbReference>
<gene>
    <name evidence="5" type="ordered locus">BamMC406_6120</name>
</gene>
<protein>
    <submittedName>
        <fullName evidence="5">Transcriptional regulator, AraC family</fullName>
    </submittedName>
</protein>
<name>B1Z491_BURA4</name>
<evidence type="ECO:0000256" key="3">
    <source>
        <dbReference type="ARBA" id="ARBA00023163"/>
    </source>
</evidence>
<dbReference type="PROSITE" id="PS00041">
    <property type="entry name" value="HTH_ARAC_FAMILY_1"/>
    <property type="match status" value="1"/>
</dbReference>
<reference evidence="6" key="1">
    <citation type="submission" date="2008-04" db="EMBL/GenBank/DDBJ databases">
        <title>Complete sequence of chromosome 3 of Burkholderia ambifaria MC40-6.</title>
        <authorList>
            <person name="Copeland A."/>
            <person name="Lucas S."/>
            <person name="Lapidus A."/>
            <person name="Glavina del Rio T."/>
            <person name="Dalin E."/>
            <person name="Tice H."/>
            <person name="Pitluck S."/>
            <person name="Chain P."/>
            <person name="Malfatti S."/>
            <person name="Shin M."/>
            <person name="Vergez L."/>
            <person name="Lang D."/>
            <person name="Schmutz J."/>
            <person name="Larimer F."/>
            <person name="Land M."/>
            <person name="Hauser L."/>
            <person name="Kyrpides N."/>
            <person name="Lykidis A."/>
            <person name="Ramette A."/>
            <person name="Konstantinidis K."/>
            <person name="Tiedje J."/>
            <person name="Richardson P."/>
        </authorList>
    </citation>
    <scope>NUCLEOTIDE SEQUENCE [LARGE SCALE GENOMIC DNA]</scope>
    <source>
        <strain evidence="6">MC40-6</strain>
    </source>
</reference>
<dbReference type="PANTHER" id="PTHR46796:SF12">
    <property type="entry name" value="HTH-TYPE DNA-BINDING TRANSCRIPTIONAL ACTIVATOR EUTR"/>
    <property type="match status" value="1"/>
</dbReference>
<keyword evidence="1" id="KW-0805">Transcription regulation</keyword>
<evidence type="ECO:0000313" key="6">
    <source>
        <dbReference type="Proteomes" id="UP000001680"/>
    </source>
</evidence>
<evidence type="ECO:0000256" key="1">
    <source>
        <dbReference type="ARBA" id="ARBA00023015"/>
    </source>
</evidence>
<keyword evidence="3" id="KW-0804">Transcription</keyword>
<dbReference type="PANTHER" id="PTHR46796">
    <property type="entry name" value="HTH-TYPE TRANSCRIPTIONAL ACTIVATOR RHAS-RELATED"/>
    <property type="match status" value="1"/>
</dbReference>
<dbReference type="EMBL" id="CP001027">
    <property type="protein sequence ID" value="ACB68554.1"/>
    <property type="molecule type" value="Genomic_DNA"/>
</dbReference>
<dbReference type="HOGENOM" id="CLU_047930_2_0_4"/>
<accession>B1Z491</accession>
<sequence>MKDDPVHLGRSITRSQVDPTLGATLFNRRFTCNDVDSHAECTHGWSIRLDQLSPGPFQGTLHEIRFDGMQLLRERVNRALLKRGDQRAGSTSFSIPLETAGAGYCGGTPLRDKALLVSGGTSLPELRTPDHQDVVLLTVPTDTLRTLAWLADEDDDGDCTGTLSNETSIVRVPAARYDALTSLLVAGFDAVDTSERPFALPQARKTLRDAILVELVDALEAAGRPVRLDPSARRRVVERVRELVVSQPDAPLTVLDVCRAVGASRRKLQYCFEEILGTHPAWYLRVLRLNGVRRELREQSPSSASVSDVACRWGFWHLSRFAAHYRELFGELPSDTLKRPPR</sequence>
<dbReference type="InterPro" id="IPR018060">
    <property type="entry name" value="HTH_AraC"/>
</dbReference>
<proteinExistence type="predicted"/>
<dbReference type="Gene3D" id="1.10.10.60">
    <property type="entry name" value="Homeodomain-like"/>
    <property type="match status" value="1"/>
</dbReference>
<dbReference type="InterPro" id="IPR050204">
    <property type="entry name" value="AraC_XylS_family_regulators"/>
</dbReference>
<dbReference type="OrthoDB" id="185346at2"/>
<evidence type="ECO:0000256" key="2">
    <source>
        <dbReference type="ARBA" id="ARBA00023125"/>
    </source>
</evidence>
<dbReference type="GO" id="GO:0003700">
    <property type="term" value="F:DNA-binding transcription factor activity"/>
    <property type="evidence" value="ECO:0007669"/>
    <property type="project" value="InterPro"/>
</dbReference>
<organism evidence="5 6">
    <name type="scientific">Burkholderia ambifaria (strain MC40-6)</name>
    <dbReference type="NCBI Taxonomy" id="398577"/>
    <lineage>
        <taxon>Bacteria</taxon>
        <taxon>Pseudomonadati</taxon>
        <taxon>Pseudomonadota</taxon>
        <taxon>Betaproteobacteria</taxon>
        <taxon>Burkholderiales</taxon>
        <taxon>Burkholderiaceae</taxon>
        <taxon>Burkholderia</taxon>
        <taxon>Burkholderia cepacia complex</taxon>
    </lineage>
</organism>
<dbReference type="GO" id="GO:0043565">
    <property type="term" value="F:sequence-specific DNA binding"/>
    <property type="evidence" value="ECO:0007669"/>
    <property type="project" value="InterPro"/>
</dbReference>
<dbReference type="SMART" id="SM00342">
    <property type="entry name" value="HTH_ARAC"/>
    <property type="match status" value="1"/>
</dbReference>
<dbReference type="InterPro" id="IPR018062">
    <property type="entry name" value="HTH_AraC-typ_CS"/>
</dbReference>
<feature type="domain" description="HTH araC/xylS-type" evidence="4">
    <location>
        <begin position="238"/>
        <end position="339"/>
    </location>
</feature>
<evidence type="ECO:0000313" key="5">
    <source>
        <dbReference type="EMBL" id="ACB68554.1"/>
    </source>
</evidence>
<dbReference type="PROSITE" id="PS01124">
    <property type="entry name" value="HTH_ARAC_FAMILY_2"/>
    <property type="match status" value="1"/>
</dbReference>
<evidence type="ECO:0000259" key="4">
    <source>
        <dbReference type="PROSITE" id="PS01124"/>
    </source>
</evidence>
<dbReference type="KEGG" id="bac:BamMC406_6120"/>
<keyword evidence="2" id="KW-0238">DNA-binding</keyword>